<name>A0A4Y8JYT9_9MICO</name>
<feature type="region of interest" description="Disordered" evidence="1">
    <location>
        <begin position="322"/>
        <end position="371"/>
    </location>
</feature>
<dbReference type="Pfam" id="PF02720">
    <property type="entry name" value="DUF222"/>
    <property type="match status" value="1"/>
</dbReference>
<dbReference type="AlphaFoldDB" id="A0A4Y8JYT9"/>
<protein>
    <submittedName>
        <fullName evidence="3">DUF222 domain-containing protein</fullName>
    </submittedName>
</protein>
<accession>A0A4Y8JYT9</accession>
<evidence type="ECO:0000259" key="2">
    <source>
        <dbReference type="Pfam" id="PF02720"/>
    </source>
</evidence>
<feature type="domain" description="DUF222" evidence="2">
    <location>
        <begin position="108"/>
        <end position="336"/>
    </location>
</feature>
<comment type="caution">
    <text evidence="3">The sequence shown here is derived from an EMBL/GenBank/DDBJ whole genome shotgun (WGS) entry which is preliminary data.</text>
</comment>
<reference evidence="3 4" key="1">
    <citation type="submission" date="2019-03" db="EMBL/GenBank/DDBJ databases">
        <title>Genomics of glacier-inhabiting Cryobacterium strains.</title>
        <authorList>
            <person name="Liu Q."/>
            <person name="Xin Y.-H."/>
        </authorList>
    </citation>
    <scope>NUCLEOTIDE SEQUENCE [LARGE SCALE GENOMIC DNA]</scope>
    <source>
        <strain evidence="3 4">TMT1-51</strain>
    </source>
</reference>
<evidence type="ECO:0000313" key="4">
    <source>
        <dbReference type="Proteomes" id="UP000297472"/>
    </source>
</evidence>
<evidence type="ECO:0000256" key="1">
    <source>
        <dbReference type="SAM" id="MobiDB-lite"/>
    </source>
</evidence>
<feature type="compositionally biased region" description="Low complexity" evidence="1">
    <location>
        <begin position="325"/>
        <end position="359"/>
    </location>
</feature>
<gene>
    <name evidence="3" type="ORF">E3T49_04860</name>
</gene>
<sequence>MTTTADDLRTATDAVARLGSSCADYEALPDAEVLAGLRQIAAARRLLDTRSAWMAATIARRSRPELGHSGLAAQQGFLSPEALIQTVTGSTKNDAFKLVAVGTMMADAEAAEKLVEAAVESSDVDAAAVASFAAKVPWQAPIARAVTDGTLSVDAAESIRSGLGQIDAAVTAEKLGTALETLLIEAASLNADQVFKLARRMRDQLDEAGIAAREKQAHDDRFLRVYRLGNGKVRLHGLFAPEDGEFVLSTFDSVTSPRRGGVRFVDKDKAAWAKRMQDDPRTTEQIAADALVQLLKIAGEADQGRVFGGRRPSVRVLVTEKALTPGQPGQPAGQTGQSAGQSGQPPPGQAAQTGPVPAASAAHGQIEGNPVPISQETIDRLLCDTGTRGIQVDDTGQIINVGRDQRLFTEAQRAAMGVRDGGCRWVDCDRSPAWSEAHHINEWLRDNGYTDLADGVLLCHPHHLLLHNQHWSIIRTGNDYWLRPPVDVDPEQTLIALPSKRAAL</sequence>
<dbReference type="RefSeq" id="WP_134423833.1">
    <property type="nucleotide sequence ID" value="NZ_SOHA01000009.1"/>
</dbReference>
<dbReference type="InterPro" id="IPR003870">
    <property type="entry name" value="DUF222"/>
</dbReference>
<evidence type="ECO:0000313" key="3">
    <source>
        <dbReference type="EMBL" id="TFD32291.1"/>
    </source>
</evidence>
<proteinExistence type="predicted"/>
<organism evidence="3 4">
    <name type="scientific">Cryobacterium cryoconiti</name>
    <dbReference type="NCBI Taxonomy" id="1259239"/>
    <lineage>
        <taxon>Bacteria</taxon>
        <taxon>Bacillati</taxon>
        <taxon>Actinomycetota</taxon>
        <taxon>Actinomycetes</taxon>
        <taxon>Micrococcales</taxon>
        <taxon>Microbacteriaceae</taxon>
        <taxon>Cryobacterium</taxon>
    </lineage>
</organism>
<dbReference type="Proteomes" id="UP000297472">
    <property type="component" value="Unassembled WGS sequence"/>
</dbReference>
<keyword evidence="4" id="KW-1185">Reference proteome</keyword>
<dbReference type="OrthoDB" id="5177627at2"/>
<dbReference type="EMBL" id="SOHA01000009">
    <property type="protein sequence ID" value="TFD32291.1"/>
    <property type="molecule type" value="Genomic_DNA"/>
</dbReference>